<name>A0AAN9L5M4_CANGL</name>
<accession>A0AAN9L5M4</accession>
<gene>
    <name evidence="1" type="ORF">VNO77_23321</name>
</gene>
<evidence type="ECO:0000313" key="1">
    <source>
        <dbReference type="EMBL" id="KAK7329171.1"/>
    </source>
</evidence>
<sequence length="247" mass="28041">MPALFGPEIEEAFKASHIGNQVGVLPRIYFTYNYLKKMCTKAMQQKALKDMTFCREIPLPGYYGNQQRKAKLGVRKATTYKGHYARTCPRKTGDISRANMLAALDLPPDWDVVSIDNDEPDSDSILSISEGETQDAKEMVEDMNPFHELIFMAWTSQKTLPNGIANCSHNWEQNTQLPYEYEQCSYCPLRSVMRARLHCPECKATMCNMCSPHQLSRTLTPAPAPFQPALNQTDILIGELTAYIQYL</sequence>
<dbReference type="Pfam" id="PF22909">
    <property type="entry name" value="Caulimovir_coat_dom"/>
    <property type="match status" value="1"/>
</dbReference>
<dbReference type="Proteomes" id="UP001367508">
    <property type="component" value="Unassembled WGS sequence"/>
</dbReference>
<comment type="caution">
    <text evidence="1">The sequence shown here is derived from an EMBL/GenBank/DDBJ whole genome shotgun (WGS) entry which is preliminary data.</text>
</comment>
<reference evidence="1 2" key="1">
    <citation type="submission" date="2024-01" db="EMBL/GenBank/DDBJ databases">
        <title>The genomes of 5 underutilized Papilionoideae crops provide insights into root nodulation and disease resistanc.</title>
        <authorList>
            <person name="Jiang F."/>
        </authorList>
    </citation>
    <scope>NUCLEOTIDE SEQUENCE [LARGE SCALE GENOMIC DNA]</scope>
    <source>
        <strain evidence="1">LVBAO_FW01</strain>
        <tissue evidence="1">Leaves</tissue>
    </source>
</reference>
<dbReference type="AlphaFoldDB" id="A0AAN9L5M4"/>
<organism evidence="1 2">
    <name type="scientific">Canavalia gladiata</name>
    <name type="common">Sword bean</name>
    <name type="synonym">Dolichos gladiatus</name>
    <dbReference type="NCBI Taxonomy" id="3824"/>
    <lineage>
        <taxon>Eukaryota</taxon>
        <taxon>Viridiplantae</taxon>
        <taxon>Streptophyta</taxon>
        <taxon>Embryophyta</taxon>
        <taxon>Tracheophyta</taxon>
        <taxon>Spermatophyta</taxon>
        <taxon>Magnoliopsida</taxon>
        <taxon>eudicotyledons</taxon>
        <taxon>Gunneridae</taxon>
        <taxon>Pentapetalae</taxon>
        <taxon>rosids</taxon>
        <taxon>fabids</taxon>
        <taxon>Fabales</taxon>
        <taxon>Fabaceae</taxon>
        <taxon>Papilionoideae</taxon>
        <taxon>50 kb inversion clade</taxon>
        <taxon>NPAAA clade</taxon>
        <taxon>indigoferoid/millettioid clade</taxon>
        <taxon>Phaseoleae</taxon>
        <taxon>Canavalia</taxon>
    </lineage>
</organism>
<dbReference type="EMBL" id="JAYMYQ010000005">
    <property type="protein sequence ID" value="KAK7329171.1"/>
    <property type="molecule type" value="Genomic_DNA"/>
</dbReference>
<protein>
    <submittedName>
        <fullName evidence="1">Uncharacterized protein</fullName>
    </submittedName>
</protein>
<proteinExistence type="predicted"/>
<keyword evidence="2" id="KW-1185">Reference proteome</keyword>
<evidence type="ECO:0000313" key="2">
    <source>
        <dbReference type="Proteomes" id="UP001367508"/>
    </source>
</evidence>